<feature type="compositionally biased region" description="Basic and acidic residues" evidence="1">
    <location>
        <begin position="158"/>
        <end position="168"/>
    </location>
</feature>
<evidence type="ECO:0000313" key="3">
    <source>
        <dbReference type="Proteomes" id="UP001595965"/>
    </source>
</evidence>
<evidence type="ECO:0000313" key="2">
    <source>
        <dbReference type="EMBL" id="MFC4429600.1"/>
    </source>
</evidence>
<accession>A0ABV8XYS1</accession>
<dbReference type="EMBL" id="JBHSEN010000001">
    <property type="protein sequence ID" value="MFC4429600.1"/>
    <property type="molecule type" value="Genomic_DNA"/>
</dbReference>
<sequence length="168" mass="18197">MDGWELAGHQELPVVWAHRARCALGQLRLRAAGQPHTRPDAGGRWDVSVRHRLRITGAQAVPGQLAPHWAFTPAEMFVDVSTSGIGSLLLFGAGPVETDSKRYDFAVSVGGVVVFDQLDPGDQVPDSARGPVLEAARLAFKLRTEADRQLTDETTGSRAEDDLHHTAE</sequence>
<proteinExistence type="predicted"/>
<dbReference type="RefSeq" id="WP_344228097.1">
    <property type="nucleotide sequence ID" value="NZ_BAAALH010000002.1"/>
</dbReference>
<name>A0ABV8XYS1_9MICC</name>
<keyword evidence="3" id="KW-1185">Reference proteome</keyword>
<organism evidence="2 3">
    <name type="scientific">Citricoccus alkalitolerans</name>
    <dbReference type="NCBI Taxonomy" id="246603"/>
    <lineage>
        <taxon>Bacteria</taxon>
        <taxon>Bacillati</taxon>
        <taxon>Actinomycetota</taxon>
        <taxon>Actinomycetes</taxon>
        <taxon>Micrococcales</taxon>
        <taxon>Micrococcaceae</taxon>
        <taxon>Citricoccus</taxon>
    </lineage>
</organism>
<evidence type="ECO:0008006" key="4">
    <source>
        <dbReference type="Google" id="ProtNLM"/>
    </source>
</evidence>
<protein>
    <recommendedName>
        <fullName evidence="4">PilZ domain-containing protein</fullName>
    </recommendedName>
</protein>
<feature type="region of interest" description="Disordered" evidence="1">
    <location>
        <begin position="147"/>
        <end position="168"/>
    </location>
</feature>
<dbReference type="Proteomes" id="UP001595965">
    <property type="component" value="Unassembled WGS sequence"/>
</dbReference>
<gene>
    <name evidence="2" type="ORF">ACFO0K_07890</name>
</gene>
<evidence type="ECO:0000256" key="1">
    <source>
        <dbReference type="SAM" id="MobiDB-lite"/>
    </source>
</evidence>
<reference evidence="3" key="1">
    <citation type="journal article" date="2019" name="Int. J. Syst. Evol. Microbiol.">
        <title>The Global Catalogue of Microorganisms (GCM) 10K type strain sequencing project: providing services to taxonomists for standard genome sequencing and annotation.</title>
        <authorList>
            <consortium name="The Broad Institute Genomics Platform"/>
            <consortium name="The Broad Institute Genome Sequencing Center for Infectious Disease"/>
            <person name="Wu L."/>
            <person name="Ma J."/>
        </authorList>
    </citation>
    <scope>NUCLEOTIDE SEQUENCE [LARGE SCALE GENOMIC DNA]</scope>
    <source>
        <strain evidence="3">CGMCC 1.12125</strain>
    </source>
</reference>
<comment type="caution">
    <text evidence="2">The sequence shown here is derived from an EMBL/GenBank/DDBJ whole genome shotgun (WGS) entry which is preliminary data.</text>
</comment>